<dbReference type="Pfam" id="PF13577">
    <property type="entry name" value="SnoaL_4"/>
    <property type="match status" value="1"/>
</dbReference>
<protein>
    <submittedName>
        <fullName evidence="2">Nuclear transport factor 2 family protein</fullName>
    </submittedName>
</protein>
<organism evidence="2 3">
    <name type="scientific">Chryseobacterium tagetis</name>
    <dbReference type="NCBI Taxonomy" id="2801334"/>
    <lineage>
        <taxon>Bacteria</taxon>
        <taxon>Pseudomonadati</taxon>
        <taxon>Bacteroidota</taxon>
        <taxon>Flavobacteriia</taxon>
        <taxon>Flavobacteriales</taxon>
        <taxon>Weeksellaceae</taxon>
        <taxon>Chryseobacterium group</taxon>
        <taxon>Chryseobacterium</taxon>
    </lineage>
</organism>
<name>A0ABS7ZZK4_9FLAO</name>
<keyword evidence="3" id="KW-1185">Reference proteome</keyword>
<proteinExistence type="predicted"/>
<sequence length="147" mass="16694">METLEKVKILEDKQAIQELTHNYLAAADRKDHVTMAAHFTSDGVLTSVMDEQTVVLHGTTEISNGFAQILASIHTAYHLVGQLLIDLNGNTAKGTSYSFVTLVGTENNQKYVRKIWAVYKDEYVKENDQWLINNRVATVAWEEKEFY</sequence>
<comment type="caution">
    <text evidence="2">The sequence shown here is derived from an EMBL/GenBank/DDBJ whole genome shotgun (WGS) entry which is preliminary data.</text>
</comment>
<accession>A0ABS7ZZK4</accession>
<dbReference type="Proteomes" id="UP000618240">
    <property type="component" value="Unassembled WGS sequence"/>
</dbReference>
<gene>
    <name evidence="2" type="ORF">JI747_001820</name>
</gene>
<dbReference type="InterPro" id="IPR032710">
    <property type="entry name" value="NTF2-like_dom_sf"/>
</dbReference>
<feature type="domain" description="SnoaL-like" evidence="1">
    <location>
        <begin position="10"/>
        <end position="135"/>
    </location>
</feature>
<evidence type="ECO:0000313" key="2">
    <source>
        <dbReference type="EMBL" id="MCA6065896.1"/>
    </source>
</evidence>
<dbReference type="EMBL" id="JAERSE020000001">
    <property type="protein sequence ID" value="MCA6065896.1"/>
    <property type="molecule type" value="Genomic_DNA"/>
</dbReference>
<dbReference type="InterPro" id="IPR037401">
    <property type="entry name" value="SnoaL-like"/>
</dbReference>
<dbReference type="RefSeq" id="WP_225685859.1">
    <property type="nucleotide sequence ID" value="NZ_JAERSE020000001.1"/>
</dbReference>
<dbReference type="Gene3D" id="3.10.450.50">
    <property type="match status" value="1"/>
</dbReference>
<dbReference type="SUPFAM" id="SSF54427">
    <property type="entry name" value="NTF2-like"/>
    <property type="match status" value="1"/>
</dbReference>
<evidence type="ECO:0000259" key="1">
    <source>
        <dbReference type="Pfam" id="PF13577"/>
    </source>
</evidence>
<evidence type="ECO:0000313" key="3">
    <source>
        <dbReference type="Proteomes" id="UP000618240"/>
    </source>
</evidence>
<reference evidence="2 3" key="1">
    <citation type="submission" date="2021-09" db="EMBL/GenBank/DDBJ databases">
        <title>Genome sequencing and assembly of Chryseobacterium sp. RG1.</title>
        <authorList>
            <person name="Chhetri G."/>
        </authorList>
    </citation>
    <scope>NUCLEOTIDE SEQUENCE [LARGE SCALE GENOMIC DNA]</scope>
    <source>
        <strain evidence="2 3">RG1</strain>
    </source>
</reference>